<dbReference type="InterPro" id="IPR003838">
    <property type="entry name" value="ABC3_permease_C"/>
</dbReference>
<feature type="transmembrane region" description="Helical" evidence="6">
    <location>
        <begin position="681"/>
        <end position="701"/>
    </location>
</feature>
<protein>
    <submittedName>
        <fullName evidence="9">Putative ABC transport system permease protein</fullName>
    </submittedName>
</protein>
<feature type="transmembrane region" description="Helical" evidence="6">
    <location>
        <begin position="722"/>
        <end position="745"/>
    </location>
</feature>
<dbReference type="PANTHER" id="PTHR30572:SF18">
    <property type="entry name" value="ABC-TYPE MACROLIDE FAMILY EXPORT SYSTEM PERMEASE COMPONENT 2"/>
    <property type="match status" value="1"/>
</dbReference>
<feature type="transmembrane region" description="Helical" evidence="6">
    <location>
        <begin position="347"/>
        <end position="371"/>
    </location>
</feature>
<keyword evidence="5 6" id="KW-0472">Membrane</keyword>
<accession>A0A2T0MD18</accession>
<dbReference type="GO" id="GO:0005886">
    <property type="term" value="C:plasma membrane"/>
    <property type="evidence" value="ECO:0007669"/>
    <property type="project" value="UniProtKB-SubCell"/>
</dbReference>
<dbReference type="InterPro" id="IPR025857">
    <property type="entry name" value="MacB_PCD"/>
</dbReference>
<feature type="domain" description="MacB-like periplasmic core" evidence="8">
    <location>
        <begin position="492"/>
        <end position="606"/>
    </location>
</feature>
<comment type="caution">
    <text evidence="9">The sequence shown here is derived from an EMBL/GenBank/DDBJ whole genome shotgun (WGS) entry which is preliminary data.</text>
</comment>
<dbReference type="RefSeq" id="WP_106147179.1">
    <property type="nucleotide sequence ID" value="NZ_PVYX01000002.1"/>
</dbReference>
<organism evidence="9 10">
    <name type="scientific">Flagellimonas meridianipacifica</name>
    <dbReference type="NCBI Taxonomy" id="1080225"/>
    <lineage>
        <taxon>Bacteria</taxon>
        <taxon>Pseudomonadati</taxon>
        <taxon>Bacteroidota</taxon>
        <taxon>Flavobacteriia</taxon>
        <taxon>Flavobacteriales</taxon>
        <taxon>Flavobacteriaceae</taxon>
        <taxon>Flagellimonas</taxon>
    </lineage>
</organism>
<sequence length="804" mass="89577">MLINHFKIAWRNLLKNKVFSFVNIFGLSIGLSTCFLLVLYITDELSYDKHHDGADRLYRVALDTESEKWAGTPGVMASGLKNDFPEIEEVTRVLNFPNTGNLLLRNEERDIQIYEAKGYYADSTFFEIFTYDFKYGTIENALNRPNTVIISEEISNRLFGDENPINKMVNVEIPYGNIDYTVKGVFRKTENKSHVDPNLILSMQNGDIGQWVKGQTNWATNSIFHTYIKLEQGTDPSAFEGKLPAFLERNAGNDFREAGLAKSLFLQPVKDIYLKSSIGHEISSNGSMRYIYIFSSIAAFILLIACVNFMNLSTAKSEKRANEIGVRKAAGASKNSLIFQFLAESMFMCLLSLLLSFIIVLACLPTFNALTQKSLSLMDNPELLFWILGLALVTGLLSGSYPALYLSSFRPVMALKGKGSGTTAATAVRKGLVVFQFCVSACLILVSILFWQQMDFINNRDLGFKKDRQIVVPFRNTSTAQNYSGLKSEVMRIPNVATVSVGSTYPGFELVQSRMFFGEGKTKDEQIEVRLAQIGDDYVETLGYELLHGRTLSDSEIERGDAIVLNETALRQLGYDSSSAVGSPIYYEEAGQRKVYEIVGVVKDFHHESLHKTIAPYGLIGLGQAQPAYFIANVGHGSLDEAISKVENVWNGVNKGTPFEYSFLDEDFQKNYESEKKSSTVTLSFTLIAIFIACIGLYGLASYTTEQRKKEVGIRRVLGASVSSIALLHLGNFMKLVLIALLIASPLSYYLGNSWLQDFTYRINIGWQLFLLGGLFVICIAFVTVGSQVLKAATVNPVKNLKAE</sequence>
<reference evidence="9 10" key="1">
    <citation type="submission" date="2018-03" db="EMBL/GenBank/DDBJ databases">
        <title>Genomic Encyclopedia of Archaeal and Bacterial Type Strains, Phase II (KMG-II): from individual species to whole genera.</title>
        <authorList>
            <person name="Goeker M."/>
        </authorList>
    </citation>
    <scope>NUCLEOTIDE SEQUENCE [LARGE SCALE GENOMIC DNA]</scope>
    <source>
        <strain evidence="9 10">DSM 25027</strain>
    </source>
</reference>
<evidence type="ECO:0000313" key="9">
    <source>
        <dbReference type="EMBL" id="PRX55372.1"/>
    </source>
</evidence>
<evidence type="ECO:0000256" key="5">
    <source>
        <dbReference type="ARBA" id="ARBA00023136"/>
    </source>
</evidence>
<evidence type="ECO:0000256" key="4">
    <source>
        <dbReference type="ARBA" id="ARBA00022989"/>
    </source>
</evidence>
<dbReference type="Pfam" id="PF02687">
    <property type="entry name" value="FtsX"/>
    <property type="match status" value="2"/>
</dbReference>
<keyword evidence="3 6" id="KW-0812">Transmembrane</keyword>
<evidence type="ECO:0000256" key="6">
    <source>
        <dbReference type="SAM" id="Phobius"/>
    </source>
</evidence>
<evidence type="ECO:0000256" key="1">
    <source>
        <dbReference type="ARBA" id="ARBA00004651"/>
    </source>
</evidence>
<feature type="transmembrane region" description="Helical" evidence="6">
    <location>
        <begin position="765"/>
        <end position="785"/>
    </location>
</feature>
<feature type="transmembrane region" description="Helical" evidence="6">
    <location>
        <begin position="383"/>
        <end position="406"/>
    </location>
</feature>
<gene>
    <name evidence="9" type="ORF">CLV81_3781</name>
</gene>
<feature type="transmembrane region" description="Helical" evidence="6">
    <location>
        <begin position="290"/>
        <end position="310"/>
    </location>
</feature>
<evidence type="ECO:0000259" key="7">
    <source>
        <dbReference type="Pfam" id="PF02687"/>
    </source>
</evidence>
<dbReference type="GO" id="GO:0022857">
    <property type="term" value="F:transmembrane transporter activity"/>
    <property type="evidence" value="ECO:0007669"/>
    <property type="project" value="TreeGrafter"/>
</dbReference>
<name>A0A2T0MD18_9FLAO</name>
<dbReference type="InterPro" id="IPR050250">
    <property type="entry name" value="Macrolide_Exporter_MacB"/>
</dbReference>
<evidence type="ECO:0000256" key="3">
    <source>
        <dbReference type="ARBA" id="ARBA00022692"/>
    </source>
</evidence>
<dbReference type="OrthoDB" id="8740261at2"/>
<dbReference type="Pfam" id="PF12704">
    <property type="entry name" value="MacB_PCD"/>
    <property type="match status" value="2"/>
</dbReference>
<dbReference type="EMBL" id="PVYX01000002">
    <property type="protein sequence ID" value="PRX55372.1"/>
    <property type="molecule type" value="Genomic_DNA"/>
</dbReference>
<feature type="domain" description="MacB-like periplasmic core" evidence="8">
    <location>
        <begin position="20"/>
        <end position="243"/>
    </location>
</feature>
<comment type="subcellular location">
    <subcellularLocation>
        <location evidence="1">Cell membrane</location>
        <topology evidence="1">Multi-pass membrane protein</topology>
    </subcellularLocation>
</comment>
<dbReference type="Proteomes" id="UP000237640">
    <property type="component" value="Unassembled WGS sequence"/>
</dbReference>
<dbReference type="AlphaFoldDB" id="A0A2T0MD18"/>
<feature type="transmembrane region" description="Helical" evidence="6">
    <location>
        <begin position="21"/>
        <end position="41"/>
    </location>
</feature>
<evidence type="ECO:0000313" key="10">
    <source>
        <dbReference type="Proteomes" id="UP000237640"/>
    </source>
</evidence>
<keyword evidence="4 6" id="KW-1133">Transmembrane helix</keyword>
<keyword evidence="2" id="KW-1003">Cell membrane</keyword>
<evidence type="ECO:0000259" key="8">
    <source>
        <dbReference type="Pfam" id="PF12704"/>
    </source>
</evidence>
<keyword evidence="10" id="KW-1185">Reference proteome</keyword>
<feature type="domain" description="ABC3 transporter permease C-terminal" evidence="7">
    <location>
        <begin position="684"/>
        <end position="797"/>
    </location>
</feature>
<proteinExistence type="predicted"/>
<dbReference type="PANTHER" id="PTHR30572">
    <property type="entry name" value="MEMBRANE COMPONENT OF TRANSPORTER-RELATED"/>
    <property type="match status" value="1"/>
</dbReference>
<feature type="transmembrane region" description="Helical" evidence="6">
    <location>
        <begin position="427"/>
        <end position="451"/>
    </location>
</feature>
<feature type="domain" description="ABC3 transporter permease C-terminal" evidence="7">
    <location>
        <begin position="296"/>
        <end position="408"/>
    </location>
</feature>
<evidence type="ECO:0000256" key="2">
    <source>
        <dbReference type="ARBA" id="ARBA00022475"/>
    </source>
</evidence>